<dbReference type="Gene3D" id="2.40.128.630">
    <property type="match status" value="1"/>
</dbReference>
<reference evidence="3 4" key="1">
    <citation type="submission" date="2017-08" db="EMBL/GenBank/DDBJ databases">
        <title>The strain WRN001 was isolated from Binhai saline alkaline soil, Tianjin, China.</title>
        <authorList>
            <person name="Liu D."/>
            <person name="Zhang G."/>
        </authorList>
    </citation>
    <scope>NUCLEOTIDE SEQUENCE [LARGE SCALE GENOMIC DNA]</scope>
    <source>
        <strain evidence="3 4">WN019</strain>
    </source>
</reference>
<keyword evidence="4" id="KW-1185">Reference proteome</keyword>
<comment type="caution">
    <text evidence="3">The sequence shown here is derived from an EMBL/GenBank/DDBJ whole genome shotgun (WGS) entry which is preliminary data.</text>
</comment>
<dbReference type="Gene3D" id="2.130.10.10">
    <property type="entry name" value="YVTN repeat-like/Quinoprotein amine dehydrogenase"/>
    <property type="match status" value="1"/>
</dbReference>
<organism evidence="3 4">
    <name type="scientific">Halorubrum salipaludis</name>
    <dbReference type="NCBI Taxonomy" id="2032630"/>
    <lineage>
        <taxon>Archaea</taxon>
        <taxon>Methanobacteriati</taxon>
        <taxon>Methanobacteriota</taxon>
        <taxon>Stenosarchaea group</taxon>
        <taxon>Halobacteria</taxon>
        <taxon>Halobacteriales</taxon>
        <taxon>Haloferacaceae</taxon>
        <taxon>Halorubrum</taxon>
    </lineage>
</organism>
<dbReference type="InterPro" id="IPR002372">
    <property type="entry name" value="PQQ_rpt_dom"/>
</dbReference>
<evidence type="ECO:0000259" key="2">
    <source>
        <dbReference type="Pfam" id="PF13360"/>
    </source>
</evidence>
<dbReference type="Gene3D" id="2.40.10.480">
    <property type="match status" value="1"/>
</dbReference>
<dbReference type="RefSeq" id="WP_095637790.1">
    <property type="nucleotide sequence ID" value="NZ_NSKC01000009.1"/>
</dbReference>
<proteinExistence type="predicted"/>
<dbReference type="PANTHER" id="PTHR34512:SF30">
    <property type="entry name" value="OUTER MEMBRANE PROTEIN ASSEMBLY FACTOR BAMB"/>
    <property type="match status" value="1"/>
</dbReference>
<accession>A0A2A2FD92</accession>
<evidence type="ECO:0000313" key="4">
    <source>
        <dbReference type="Proteomes" id="UP000218083"/>
    </source>
</evidence>
<evidence type="ECO:0000313" key="3">
    <source>
        <dbReference type="EMBL" id="PAU82647.1"/>
    </source>
</evidence>
<dbReference type="InterPro" id="IPR011047">
    <property type="entry name" value="Quinoprotein_ADH-like_sf"/>
</dbReference>
<dbReference type="Pfam" id="PF13360">
    <property type="entry name" value="PQQ_2"/>
    <property type="match status" value="2"/>
</dbReference>
<dbReference type="InterPro" id="IPR018391">
    <property type="entry name" value="PQQ_b-propeller_rpt"/>
</dbReference>
<feature type="region of interest" description="Disordered" evidence="1">
    <location>
        <begin position="14"/>
        <end position="99"/>
    </location>
</feature>
<dbReference type="OrthoDB" id="8638at2157"/>
<dbReference type="AlphaFoldDB" id="A0A2A2FD92"/>
<dbReference type="InterPro" id="IPR015943">
    <property type="entry name" value="WD40/YVTN_repeat-like_dom_sf"/>
</dbReference>
<dbReference type="SMART" id="SM00564">
    <property type="entry name" value="PQQ"/>
    <property type="match status" value="5"/>
</dbReference>
<dbReference type="SUPFAM" id="SSF50998">
    <property type="entry name" value="Quinoprotein alcohol dehydrogenase-like"/>
    <property type="match status" value="2"/>
</dbReference>
<dbReference type="Proteomes" id="UP000218083">
    <property type="component" value="Unassembled WGS sequence"/>
</dbReference>
<feature type="compositionally biased region" description="Basic and acidic residues" evidence="1">
    <location>
        <begin position="63"/>
        <end position="73"/>
    </location>
</feature>
<feature type="domain" description="Pyrrolo-quinoline quinone repeat" evidence="2">
    <location>
        <begin position="106"/>
        <end position="215"/>
    </location>
</feature>
<gene>
    <name evidence="3" type="ORF">CK500_13700</name>
</gene>
<sequence>MNRRTALSALAVGGFAGLPGCLGDSSPDGTDAEPDANGSDPEGDPEAEAKNDESETEGDGSEPDSHELNREVDVDGVEDGSRSQFQWGPTHVARRDEAGPTDDVEVFWRQTGIWGEHSQPVVSGDQAYVSFDGTLLRLDLATGEVEWSTDLGHAASSSPAVRDGTAYLTVWNGMPGVDRGLAAVDIESGEVAWRRLTDADVTTSPVATDDGVFVGGGPDNGTVAAFDHDGTERWRHELADYASTPAIADGTVVYGAGDPRVVAYDAASGEELWARRVVGDATAPPTVADGRVLIGTRAGKLWALDIEDGAVDWTADLPGPVRRSVAVADDRAVVPTEDGLAAVGDDGDRLWTVGWIEYATAPVIGGDFAYLGHDRAVRAIALDDGTEQRSYPTRRREDGDVFHEGFEAPPTLVGDVLLAATEAGDVYAFGEA</sequence>
<protein>
    <submittedName>
        <fullName evidence="3">Pyrrolo-quinoline quinone</fullName>
    </submittedName>
</protein>
<dbReference type="EMBL" id="NSKC01000009">
    <property type="protein sequence ID" value="PAU82647.1"/>
    <property type="molecule type" value="Genomic_DNA"/>
</dbReference>
<feature type="domain" description="Pyrrolo-quinoline quinone repeat" evidence="2">
    <location>
        <begin position="220"/>
        <end position="315"/>
    </location>
</feature>
<evidence type="ECO:0000256" key="1">
    <source>
        <dbReference type="SAM" id="MobiDB-lite"/>
    </source>
</evidence>
<name>A0A2A2FD92_9EURY</name>
<dbReference type="PANTHER" id="PTHR34512">
    <property type="entry name" value="CELL SURFACE PROTEIN"/>
    <property type="match status" value="1"/>
</dbReference>